<keyword evidence="2" id="KW-1185">Reference proteome</keyword>
<sequence>MFFASCLTGWTALWTNSEYMARPFMQFFPISIYAKCPPILHLPSSANLALSQNLDRTLPDWRPPFPTMVISYHAVAGNALLLVKSDCIRLFRR</sequence>
<dbReference type="Proteomes" id="UP000006859">
    <property type="component" value="Chromosome"/>
</dbReference>
<organism evidence="1 2">
    <name type="scientific">Dickeya dadantii (strain 3937)</name>
    <name type="common">Erwinia chrysanthemi (strain 3937)</name>
    <dbReference type="NCBI Taxonomy" id="198628"/>
    <lineage>
        <taxon>Bacteria</taxon>
        <taxon>Pseudomonadati</taxon>
        <taxon>Pseudomonadota</taxon>
        <taxon>Gammaproteobacteria</taxon>
        <taxon>Enterobacterales</taxon>
        <taxon>Pectobacteriaceae</taxon>
        <taxon>Dickeya</taxon>
    </lineage>
</organism>
<dbReference type="KEGG" id="ddd:Dda3937_04640"/>
<evidence type="ECO:0000313" key="1">
    <source>
        <dbReference type="EMBL" id="ADM99107.1"/>
    </source>
</evidence>
<accession>E0SIP8</accession>
<name>E0SIP8_DICD3</name>
<dbReference type="EMBL" id="CP002038">
    <property type="protein sequence ID" value="ADM99107.1"/>
    <property type="molecule type" value="Genomic_DNA"/>
</dbReference>
<dbReference type="AlphaFoldDB" id="E0SIP8"/>
<evidence type="ECO:0000313" key="2">
    <source>
        <dbReference type="Proteomes" id="UP000006859"/>
    </source>
</evidence>
<proteinExistence type="predicted"/>
<gene>
    <name evidence="1" type="ordered locus">Dda3937_04640</name>
</gene>
<protein>
    <submittedName>
        <fullName evidence="1">Uncharacterized protein</fullName>
    </submittedName>
</protein>
<reference evidence="1 2" key="1">
    <citation type="journal article" date="2011" name="J. Bacteriol.">
        <title>Genome sequence of the plant-pathogenic bacterium Dickeya dadantii 3937.</title>
        <authorList>
            <person name="Glasner J.D."/>
            <person name="Yang C.H."/>
            <person name="Reverchon S."/>
            <person name="Hugouvieux-Cotte-Pattat N."/>
            <person name="Condemine G."/>
            <person name="Bohin J.P."/>
            <person name="Van Gijsegem F."/>
            <person name="Yang S."/>
            <person name="Franza T."/>
            <person name="Expert D."/>
            <person name="Plunkett G. III"/>
            <person name="San Francisco M.J."/>
            <person name="Charkowski A.O."/>
            <person name="Py B."/>
            <person name="Bell K."/>
            <person name="Rauscher L."/>
            <person name="Rodriguez-Palenzuela P."/>
            <person name="Toussaint A."/>
            <person name="Holeva M.C."/>
            <person name="He S.Y."/>
            <person name="Douet V."/>
            <person name="Boccara M."/>
            <person name="Blanco C."/>
            <person name="Toth I."/>
            <person name="Anderson B.D."/>
            <person name="Biehl B.S."/>
            <person name="Mau B."/>
            <person name="Flynn S.M."/>
            <person name="Barras F."/>
            <person name="Lindeberg M."/>
            <person name="Birch P.R."/>
            <person name="Tsuyumu S."/>
            <person name="Shi X."/>
            <person name="Hibbing M."/>
            <person name="Yap M.N."/>
            <person name="Carpentier M."/>
            <person name="Dassa E."/>
            <person name="Umehara M."/>
            <person name="Kim J.F."/>
            <person name="Rusch M."/>
            <person name="Soni P."/>
            <person name="Mayhew G.F."/>
            <person name="Fouts D.E."/>
            <person name="Gill S.R."/>
            <person name="Blattner F.R."/>
            <person name="Keen N.T."/>
            <person name="Perna N.T."/>
        </authorList>
    </citation>
    <scope>NUCLEOTIDE SEQUENCE [LARGE SCALE GENOMIC DNA]</scope>
    <source>
        <strain evidence="1 2">3937</strain>
    </source>
</reference>
<dbReference type="HOGENOM" id="CLU_2395002_0_0_6"/>